<organism evidence="1 2">
    <name type="scientific">Bombilactobacillus thymidiniphilus</name>
    <dbReference type="NCBI Taxonomy" id="2923363"/>
    <lineage>
        <taxon>Bacteria</taxon>
        <taxon>Bacillati</taxon>
        <taxon>Bacillota</taxon>
        <taxon>Bacilli</taxon>
        <taxon>Lactobacillales</taxon>
        <taxon>Lactobacillaceae</taxon>
        <taxon>Bombilactobacillus</taxon>
    </lineage>
</organism>
<dbReference type="EMBL" id="CP093365">
    <property type="protein sequence ID" value="UQS84082.1"/>
    <property type="molecule type" value="Genomic_DNA"/>
</dbReference>
<sequence length="87" mass="9536">MAKYINVTFKAITADKQSLMLDLRVPLVISVSQLIHSIDSGLQSEGKKLYPVAQQVIQVVTKSLIIADNDVLADFPITNGDILKLLN</sequence>
<accession>A0ABY4PEV9</accession>
<proteinExistence type="predicted"/>
<dbReference type="Gene3D" id="3.10.20.90">
    <property type="entry name" value="Phosphatidylinositol 3-kinase Catalytic Subunit, Chain A, domain 1"/>
    <property type="match status" value="1"/>
</dbReference>
<dbReference type="Proteomes" id="UP000831947">
    <property type="component" value="Chromosome"/>
</dbReference>
<evidence type="ECO:0000313" key="1">
    <source>
        <dbReference type="EMBL" id="UQS84082.1"/>
    </source>
</evidence>
<dbReference type="InterPro" id="IPR024962">
    <property type="entry name" value="YukD-like"/>
</dbReference>
<protein>
    <submittedName>
        <fullName evidence="1">Uncharacterized protein</fullName>
    </submittedName>
</protein>
<dbReference type="Pfam" id="PF08817">
    <property type="entry name" value="YukD"/>
    <property type="match status" value="1"/>
</dbReference>
<gene>
    <name evidence="1" type="ORF">MOO47_02710</name>
</gene>
<name>A0ABY4PEV9_9LACO</name>
<dbReference type="RefSeq" id="WP_249513266.1">
    <property type="nucleotide sequence ID" value="NZ_CP093365.1"/>
</dbReference>
<keyword evidence="2" id="KW-1185">Reference proteome</keyword>
<reference evidence="1 2" key="1">
    <citation type="journal article" date="2022" name="Int. J. Syst. Evol. Microbiol.">
        <title>Apilactobacillus apisilvae sp. nov., Nicolia spurrieriana gen. nov. sp. nov., Bombilactobacillus folatiphilus sp. nov. and Bombilactobacillus thymidiniphilus sp. nov., four new lactic acid bacterial isolates from stingless bees Tetragonula carbonaria and Austroplebeia australis.</title>
        <authorList>
            <person name="Oliphant S.A."/>
            <person name="Watson-Haigh N.S."/>
            <person name="Sumby K.M."/>
            <person name="Gardner J."/>
            <person name="Groom S."/>
            <person name="Jiranek V."/>
        </authorList>
    </citation>
    <scope>NUCLEOTIDE SEQUENCE [LARGE SCALE GENOMIC DNA]</scope>
    <source>
        <strain evidence="1 2">SG4_A1</strain>
    </source>
</reference>
<evidence type="ECO:0000313" key="2">
    <source>
        <dbReference type="Proteomes" id="UP000831947"/>
    </source>
</evidence>